<dbReference type="InterPro" id="IPR033764">
    <property type="entry name" value="Sdr_B"/>
</dbReference>
<evidence type="ECO:0000256" key="1">
    <source>
        <dbReference type="ARBA" id="ARBA00004613"/>
    </source>
</evidence>
<dbReference type="InterPro" id="IPR051172">
    <property type="entry name" value="Chlamydia_OmcB"/>
</dbReference>
<evidence type="ECO:0000256" key="4">
    <source>
        <dbReference type="SAM" id="SignalP"/>
    </source>
</evidence>
<comment type="subcellular location">
    <subcellularLocation>
        <location evidence="1">Secreted</location>
    </subcellularLocation>
</comment>
<feature type="chain" id="PRO_5041699490" evidence="4">
    <location>
        <begin position="25"/>
        <end position="835"/>
    </location>
</feature>
<sequence length="835" mass="89104">MNKQQLSRLALLACLGSFTTSVWADVSGTVFRDFSLNHTTLNTYGVLDSNELGVAGINIIITGDNGVTETVQSDATGKWISTVGALGSKVRVEFTNIPSYLHESTTATQQNSSVRFVNDGTTNVNLALFNPDEYSQSSNPYLAVPQYINGDPLASNTIGDRTGLYIFPYNATSADDLTQTPTPLTKATAAQIGATWGITLQRSTKTLFTAAVVRRFAGFGPLGIGGLYKVDVSDLSNISTGSLNYVDVKTIGIPVGDNPRDGTACNSLAISSDQPAHDIAAGQQIGSVGIGGISMDNDHNRLWLVNMADRKLYGIQNVNPNITPTASDVLGGYNIELPTGMSCENGILRPWAVKYYQNKVYVGASCDASNTYPGTEELAGYILRFDPNSTSAGFTVEHAFRFNTPRASYGPDLIAFWYGWQNNLISSPLLTSIEFDLDGSLMVGVLDRGTMMSGTNTYNSLDCADTNLSDITGAGDVLRFCKSGNSYINGGTAGCTTVIPDAVKAHDEYYWGDYGPLPNEKIAFNETTQGGLTFLPGSGQLVSNAFDPKGWHQGGIYWFNNQTGGDDNRYIIYTTQTGLSYPPETMGKLAGLGDLEAILDPAPIEVGNRIWNDSNRNGLQDPDELGIESVTVTLTCGSDSVTTTTDNQGNYYFNSSTNASMLTLGKACSINIDPTQIALKDLTLSPSDANGINTNEAKTDTLDSDATLINNLATINFTVGNAGENNHSFDIGFHTLDKIDLKLTKAVSSSSVQPGEIFTYTLTLTNESTTTATNVNVKELLPSRLQYISDDSGGTYNPSTGNWQVGTVLAGSDNAKILTLTVTAPISTVEPPPVP</sequence>
<evidence type="ECO:0000259" key="6">
    <source>
        <dbReference type="Pfam" id="PF17210"/>
    </source>
</evidence>
<evidence type="ECO:0000313" key="7">
    <source>
        <dbReference type="EMBL" id="WGZ91741.1"/>
    </source>
</evidence>
<name>A0AA95KGI2_9GAMM</name>
<evidence type="ECO:0000256" key="2">
    <source>
        <dbReference type="ARBA" id="ARBA00022525"/>
    </source>
</evidence>
<gene>
    <name evidence="7" type="ORF">QJT80_04510</name>
</gene>
<feature type="domain" description="DUF11" evidence="5">
    <location>
        <begin position="740"/>
        <end position="824"/>
    </location>
</feature>
<dbReference type="KEGG" id="tdu:QJT80_04510"/>
<accession>A0AA95KGI2</accession>
<dbReference type="Gene3D" id="2.60.40.10">
    <property type="entry name" value="Immunoglobulins"/>
    <property type="match status" value="2"/>
</dbReference>
<dbReference type="Proteomes" id="UP001300672">
    <property type="component" value="Chromosome"/>
</dbReference>
<protein>
    <submittedName>
        <fullName evidence="7">SdrD B-like domain-containing protein</fullName>
    </submittedName>
</protein>
<dbReference type="Pfam" id="PF01345">
    <property type="entry name" value="DUF11"/>
    <property type="match status" value="1"/>
</dbReference>
<feature type="signal peptide" evidence="4">
    <location>
        <begin position="1"/>
        <end position="24"/>
    </location>
</feature>
<reference evidence="7" key="1">
    <citation type="journal article" date="2023" name="Int. J. Mol. Sci.">
        <title>Metagenomics Revealed a New Genus 'Candidatus Thiocaldithrix dubininis' gen. nov., sp. nov. and a New Species 'Candidatus Thiothrix putei' sp. nov. in the Family Thiotrichaceae, Some Members of Which Have Traits of Both Na+- and H+-Motive Energetics.</title>
        <authorList>
            <person name="Ravin N.V."/>
            <person name="Muntyan M.S."/>
            <person name="Smolyakov D.D."/>
            <person name="Rudenko T.S."/>
            <person name="Beletsky A.V."/>
            <person name="Mardanov A.V."/>
            <person name="Grabovich M.Y."/>
        </authorList>
    </citation>
    <scope>NUCLEOTIDE SEQUENCE</scope>
    <source>
        <strain evidence="7">GKL-01</strain>
    </source>
</reference>
<reference evidence="7" key="2">
    <citation type="submission" date="2023-04" db="EMBL/GenBank/DDBJ databases">
        <authorList>
            <person name="Beletskiy A.V."/>
            <person name="Mardanov A.V."/>
            <person name="Ravin N.V."/>
        </authorList>
    </citation>
    <scope>NUCLEOTIDE SEQUENCE</scope>
    <source>
        <strain evidence="7">GKL-01</strain>
    </source>
</reference>
<dbReference type="NCBIfam" id="TIGR01451">
    <property type="entry name" value="B_ant_repeat"/>
    <property type="match status" value="1"/>
</dbReference>
<dbReference type="AlphaFoldDB" id="A0AA95KGI2"/>
<proteinExistence type="predicted"/>
<dbReference type="SUPFAM" id="SSF117074">
    <property type="entry name" value="Hypothetical protein PA1324"/>
    <property type="match status" value="1"/>
</dbReference>
<keyword evidence="2" id="KW-0964">Secreted</keyword>
<feature type="domain" description="SD-repeat containing protein B" evidence="6">
    <location>
        <begin position="605"/>
        <end position="733"/>
    </location>
</feature>
<dbReference type="InterPro" id="IPR013783">
    <property type="entry name" value="Ig-like_fold"/>
</dbReference>
<evidence type="ECO:0000256" key="3">
    <source>
        <dbReference type="ARBA" id="ARBA00022729"/>
    </source>
</evidence>
<dbReference type="EMBL" id="CP124755">
    <property type="protein sequence ID" value="WGZ91741.1"/>
    <property type="molecule type" value="Genomic_DNA"/>
</dbReference>
<dbReference type="GO" id="GO:0005576">
    <property type="term" value="C:extracellular region"/>
    <property type="evidence" value="ECO:0007669"/>
    <property type="project" value="UniProtKB-SubCell"/>
</dbReference>
<evidence type="ECO:0000259" key="5">
    <source>
        <dbReference type="Pfam" id="PF01345"/>
    </source>
</evidence>
<organism evidence="7">
    <name type="scientific">Candidatus Thiocaldithrix dubininis</name>
    <dbReference type="NCBI Taxonomy" id="3080823"/>
    <lineage>
        <taxon>Bacteria</taxon>
        <taxon>Pseudomonadati</taxon>
        <taxon>Pseudomonadota</taxon>
        <taxon>Gammaproteobacteria</taxon>
        <taxon>Thiotrichales</taxon>
        <taxon>Thiotrichaceae</taxon>
        <taxon>Candidatus Thiocaldithrix</taxon>
    </lineage>
</organism>
<dbReference type="InterPro" id="IPR047589">
    <property type="entry name" value="DUF11_rpt"/>
</dbReference>
<dbReference type="PANTHER" id="PTHR34819">
    <property type="entry name" value="LARGE CYSTEINE-RICH PERIPLASMIC PROTEIN OMCB"/>
    <property type="match status" value="1"/>
</dbReference>
<dbReference type="Pfam" id="PF17210">
    <property type="entry name" value="SdrD_B"/>
    <property type="match status" value="1"/>
</dbReference>
<keyword evidence="3 4" id="KW-0732">Signal</keyword>
<dbReference type="InterPro" id="IPR001434">
    <property type="entry name" value="OmcB-like_DUF11"/>
</dbReference>